<dbReference type="PANTHER" id="PTHR30061:SF50">
    <property type="entry name" value="MALTOSE_MALTODEXTRIN-BINDING PERIPLASMIC PROTEIN"/>
    <property type="match status" value="1"/>
</dbReference>
<evidence type="ECO:0000256" key="2">
    <source>
        <dbReference type="ARBA" id="ARBA00022448"/>
    </source>
</evidence>
<dbReference type="RefSeq" id="WP_270645176.1">
    <property type="nucleotide sequence ID" value="NZ_DYXE01000021.1"/>
</dbReference>
<dbReference type="SUPFAM" id="SSF53850">
    <property type="entry name" value="Periplasmic binding protein-like II"/>
    <property type="match status" value="1"/>
</dbReference>
<evidence type="ECO:0000313" key="5">
    <source>
        <dbReference type="Proteomes" id="UP000813420"/>
    </source>
</evidence>
<dbReference type="Gene3D" id="3.40.190.10">
    <property type="entry name" value="Periplasmic binding protein-like II"/>
    <property type="match status" value="2"/>
</dbReference>
<dbReference type="InterPro" id="IPR006059">
    <property type="entry name" value="SBP"/>
</dbReference>
<sequence>MILAGMMALSLTACGGNGGGDSAEASADGSTTMSIALRGGVYADVIKECLPAFEEEHNVTIDVQELSEEDLHTSVALNATSAEGAYDLVMVDGSWMAEYTEAGVLANLSDLGYELDDDIIEATTSICYVDDSVYLAPYYGNVTVLMMNKANVEEAGYTVDSVDSLEAVLDICEQAKANGKNGFLYRGDNQNNLVVDFLPILLSYGGWVVDEENQPTVNSDEFIDAMNYYVELIGTGEAQVKDDLVASIDNGTATMGVAWPGWYTPTADSAADYIAMSGKATSDAEAFASNVYGIWCLGVPENSQNKELATELLSYLMDKDVQYSTVESGGVPCRYSSLQDEEVLAKYPQYEVVCKALETGVYRPVIAEWTEFYTTLGSEMDNIINGAKTVEEGLNDAQTELEELMAR</sequence>
<accession>A0A9D2VVM4</accession>
<evidence type="ECO:0000256" key="1">
    <source>
        <dbReference type="ARBA" id="ARBA00008520"/>
    </source>
</evidence>
<reference evidence="4" key="2">
    <citation type="submission" date="2021-09" db="EMBL/GenBank/DDBJ databases">
        <authorList>
            <person name="Gilroy R."/>
        </authorList>
    </citation>
    <scope>NUCLEOTIDE SEQUENCE</scope>
    <source>
        <strain evidence="4">USAMLcec4-12693</strain>
    </source>
</reference>
<keyword evidence="2" id="KW-0813">Transport</keyword>
<dbReference type="GO" id="GO:0055052">
    <property type="term" value="C:ATP-binding cassette (ABC) transporter complex, substrate-binding subunit-containing"/>
    <property type="evidence" value="ECO:0007669"/>
    <property type="project" value="TreeGrafter"/>
</dbReference>
<dbReference type="PANTHER" id="PTHR30061">
    <property type="entry name" value="MALTOSE-BINDING PERIPLASMIC PROTEIN"/>
    <property type="match status" value="1"/>
</dbReference>
<name>A0A9D2VVM4_9FIRM</name>
<comment type="caution">
    <text evidence="4">The sequence shown here is derived from an EMBL/GenBank/DDBJ whole genome shotgun (WGS) entry which is preliminary data.</text>
</comment>
<gene>
    <name evidence="4" type="ORF">K8V39_02030</name>
</gene>
<dbReference type="GO" id="GO:0042956">
    <property type="term" value="P:maltodextrin transmembrane transport"/>
    <property type="evidence" value="ECO:0007669"/>
    <property type="project" value="TreeGrafter"/>
</dbReference>
<dbReference type="AlphaFoldDB" id="A0A9D2VVM4"/>
<dbReference type="Proteomes" id="UP000813420">
    <property type="component" value="Unassembled WGS sequence"/>
</dbReference>
<keyword evidence="3" id="KW-0732">Signal</keyword>
<comment type="similarity">
    <text evidence="1">Belongs to the bacterial solute-binding protein 1 family.</text>
</comment>
<dbReference type="GO" id="GO:1901982">
    <property type="term" value="F:maltose binding"/>
    <property type="evidence" value="ECO:0007669"/>
    <property type="project" value="TreeGrafter"/>
</dbReference>
<organism evidence="4 5">
    <name type="scientific">Merdimonas faecis</name>
    <dbReference type="NCBI Taxonomy" id="1653435"/>
    <lineage>
        <taxon>Bacteria</taxon>
        <taxon>Bacillati</taxon>
        <taxon>Bacillota</taxon>
        <taxon>Clostridia</taxon>
        <taxon>Lachnospirales</taxon>
        <taxon>Lachnospiraceae</taxon>
        <taxon>Merdimonas</taxon>
    </lineage>
</organism>
<evidence type="ECO:0000313" key="4">
    <source>
        <dbReference type="EMBL" id="HJH49025.1"/>
    </source>
</evidence>
<dbReference type="EMBL" id="DYXE01000021">
    <property type="protein sequence ID" value="HJH49025.1"/>
    <property type="molecule type" value="Genomic_DNA"/>
</dbReference>
<evidence type="ECO:0000256" key="3">
    <source>
        <dbReference type="ARBA" id="ARBA00022729"/>
    </source>
</evidence>
<dbReference type="Pfam" id="PF01547">
    <property type="entry name" value="SBP_bac_1"/>
    <property type="match status" value="1"/>
</dbReference>
<dbReference type="GO" id="GO:0015768">
    <property type="term" value="P:maltose transport"/>
    <property type="evidence" value="ECO:0007669"/>
    <property type="project" value="TreeGrafter"/>
</dbReference>
<proteinExistence type="inferred from homology"/>
<reference evidence="4" key="1">
    <citation type="journal article" date="2021" name="PeerJ">
        <title>Extensive microbial diversity within the chicken gut microbiome revealed by metagenomics and culture.</title>
        <authorList>
            <person name="Gilroy R."/>
            <person name="Ravi A."/>
            <person name="Getino M."/>
            <person name="Pursley I."/>
            <person name="Horton D.L."/>
            <person name="Alikhan N.F."/>
            <person name="Baker D."/>
            <person name="Gharbi K."/>
            <person name="Hall N."/>
            <person name="Watson M."/>
            <person name="Adriaenssens E.M."/>
            <person name="Foster-Nyarko E."/>
            <person name="Jarju S."/>
            <person name="Secka A."/>
            <person name="Antonio M."/>
            <person name="Oren A."/>
            <person name="Chaudhuri R.R."/>
            <person name="La Ragione R."/>
            <person name="Hildebrand F."/>
            <person name="Pallen M.J."/>
        </authorList>
    </citation>
    <scope>NUCLEOTIDE SEQUENCE</scope>
    <source>
        <strain evidence="4">USAMLcec4-12693</strain>
    </source>
</reference>
<protein>
    <submittedName>
        <fullName evidence="4">Extracellular solute-binding protein</fullName>
    </submittedName>
</protein>